<dbReference type="PANTHER" id="PTHR37534:SF49">
    <property type="entry name" value="LYSINE BIOSYNTHESIS REGULATORY PROTEIN LYS14"/>
    <property type="match status" value="1"/>
</dbReference>
<sequence>CDEAKPACNNCQRIGAECSGFAQKFIWVEADSHVQRSDGRRALHCESTWAGFPTLSPDLVDLLVAQCDENNTRDSALGPLQPVQHNPFFTFAVAPPCALKAGAESEVELPLDLRIDSSVDLGMNCFAELPIQDSSAQLQVVSSAELGMDSLAGLAVSFANQTPHALEAFPDTTPAERSLFHHYVSHVAAIMMPYEHARNPWKLHYPAVARGRTFPDQAALYHAMLSQAAFNISNLRAGDDAMAATGCRHYAAAIRQLMFVIGDNVNDFGALLASIMTLVFAETYCGESRKWRHHLQGAWELFEQYRACEPWKVTDFVCISIQSLNIIKIISETSNIAGSRSARNTVRINERSGDLGAIMSTFDFGFTIGASPAILKCIAGISEFRKAGKGFGDVTTEAFLEETLAQLNICLRDTLGPMQQIPQQEETSREDEDALHLHPSHAQRISFVYATYIYLYRTILNVPPQTVKDYVSRVFDNVSTFYACSCGNFSIWPAFMAAVEATTDTDIVLGYLYCLQHLRHLGGPLWLDEERFRFHQHSTFTSIFNPGFHPCLSPSHLGRVSSDDDDAVHRDWILVAEVELRCHGHFPYKPWEARPAHAFVQQDRGQPSVDDLGMSGELQAKMVEGDERPGFVICKHTWFPRYHIGAPERRLGEIVREVVCTDAEDMSTFLKLPTPSNFIHGWVGGNE</sequence>
<dbReference type="VEuPathDB" id="FungiDB:MPH_11049"/>
<dbReference type="GO" id="GO:0045944">
    <property type="term" value="P:positive regulation of transcription by RNA polymerase II"/>
    <property type="evidence" value="ECO:0007669"/>
    <property type="project" value="TreeGrafter"/>
</dbReference>
<dbReference type="Pfam" id="PF11951">
    <property type="entry name" value="Fungal_trans_2"/>
    <property type="match status" value="1"/>
</dbReference>
<gene>
    <name evidence="3" type="ORF">MPH_11049</name>
</gene>
<reference evidence="3 4" key="1">
    <citation type="journal article" date="2012" name="BMC Genomics">
        <title>Tools to kill: Genome of one of the most destructive plant pathogenic fungi Macrophomina phaseolina.</title>
        <authorList>
            <person name="Islam M.S."/>
            <person name="Haque M.S."/>
            <person name="Islam M.M."/>
            <person name="Emdad E.M."/>
            <person name="Halim A."/>
            <person name="Hossen Q.M.M."/>
            <person name="Hossain M.Z."/>
            <person name="Ahmed B."/>
            <person name="Rahim S."/>
            <person name="Rahman M.S."/>
            <person name="Alam M.M."/>
            <person name="Hou S."/>
            <person name="Wan X."/>
            <person name="Saito J.A."/>
            <person name="Alam M."/>
        </authorList>
    </citation>
    <scope>NUCLEOTIDE SEQUENCE [LARGE SCALE GENOMIC DNA]</scope>
    <source>
        <strain evidence="3 4">MS6</strain>
    </source>
</reference>
<dbReference type="AlphaFoldDB" id="K2QNT1"/>
<dbReference type="GO" id="GO:0005634">
    <property type="term" value="C:nucleus"/>
    <property type="evidence" value="ECO:0007669"/>
    <property type="project" value="UniProtKB-SubCell"/>
</dbReference>
<dbReference type="PANTHER" id="PTHR37534">
    <property type="entry name" value="TRANSCRIPTIONAL ACTIVATOR PROTEIN UGA3"/>
    <property type="match status" value="1"/>
</dbReference>
<evidence type="ECO:0008006" key="5">
    <source>
        <dbReference type="Google" id="ProtNLM"/>
    </source>
</evidence>
<name>K2QNT1_MACPH</name>
<protein>
    <recommendedName>
        <fullName evidence="5">Zn(2)-C6 fungal-type domain-containing protein</fullName>
    </recommendedName>
</protein>
<dbReference type="InterPro" id="IPR021858">
    <property type="entry name" value="Fun_TF"/>
</dbReference>
<evidence type="ECO:0000313" key="4">
    <source>
        <dbReference type="Proteomes" id="UP000007129"/>
    </source>
</evidence>
<evidence type="ECO:0000256" key="2">
    <source>
        <dbReference type="ARBA" id="ARBA00023242"/>
    </source>
</evidence>
<dbReference type="eggNOG" id="ENOG502SHX6">
    <property type="taxonomic scope" value="Eukaryota"/>
</dbReference>
<dbReference type="OrthoDB" id="3477330at2759"/>
<comment type="caution">
    <text evidence="3">The sequence shown here is derived from an EMBL/GenBank/DDBJ whole genome shotgun (WGS) entry which is preliminary data.</text>
</comment>
<evidence type="ECO:0000313" key="3">
    <source>
        <dbReference type="EMBL" id="EKG11556.1"/>
    </source>
</evidence>
<dbReference type="GO" id="GO:0000976">
    <property type="term" value="F:transcription cis-regulatory region binding"/>
    <property type="evidence" value="ECO:0007669"/>
    <property type="project" value="TreeGrafter"/>
</dbReference>
<organism evidence="3 4">
    <name type="scientific">Macrophomina phaseolina (strain MS6)</name>
    <name type="common">Charcoal rot fungus</name>
    <dbReference type="NCBI Taxonomy" id="1126212"/>
    <lineage>
        <taxon>Eukaryota</taxon>
        <taxon>Fungi</taxon>
        <taxon>Dikarya</taxon>
        <taxon>Ascomycota</taxon>
        <taxon>Pezizomycotina</taxon>
        <taxon>Dothideomycetes</taxon>
        <taxon>Dothideomycetes incertae sedis</taxon>
        <taxon>Botryosphaeriales</taxon>
        <taxon>Botryosphaeriaceae</taxon>
        <taxon>Macrophomina</taxon>
    </lineage>
</organism>
<evidence type="ECO:0000256" key="1">
    <source>
        <dbReference type="ARBA" id="ARBA00004123"/>
    </source>
</evidence>
<dbReference type="STRING" id="1126212.K2QNT1"/>
<keyword evidence="2" id="KW-0539">Nucleus</keyword>
<dbReference type="EMBL" id="AHHD01000467">
    <property type="protein sequence ID" value="EKG11556.1"/>
    <property type="molecule type" value="Genomic_DNA"/>
</dbReference>
<dbReference type="CDD" id="cd00067">
    <property type="entry name" value="GAL4"/>
    <property type="match status" value="1"/>
</dbReference>
<dbReference type="GO" id="GO:0008270">
    <property type="term" value="F:zinc ion binding"/>
    <property type="evidence" value="ECO:0007669"/>
    <property type="project" value="InterPro"/>
</dbReference>
<proteinExistence type="predicted"/>
<dbReference type="HOGENOM" id="CLU_009030_4_0_1"/>
<dbReference type="GO" id="GO:0000981">
    <property type="term" value="F:DNA-binding transcription factor activity, RNA polymerase II-specific"/>
    <property type="evidence" value="ECO:0007669"/>
    <property type="project" value="InterPro"/>
</dbReference>
<dbReference type="Proteomes" id="UP000007129">
    <property type="component" value="Unassembled WGS sequence"/>
</dbReference>
<accession>K2QNT1</accession>
<comment type="subcellular location">
    <subcellularLocation>
        <location evidence="1">Nucleus</location>
    </subcellularLocation>
</comment>
<feature type="non-terminal residue" evidence="3">
    <location>
        <position position="1"/>
    </location>
</feature>
<dbReference type="InParanoid" id="K2QNT1"/>
<dbReference type="InterPro" id="IPR001138">
    <property type="entry name" value="Zn2Cys6_DnaBD"/>
</dbReference>